<dbReference type="SUPFAM" id="SSF56784">
    <property type="entry name" value="HAD-like"/>
    <property type="match status" value="1"/>
</dbReference>
<reference evidence="2 3" key="1">
    <citation type="journal article" date="2013" name="BMC Genomics">
        <title>Reconstruction of the lipid metabolism for the microalga Monoraphidium neglectum from its genome sequence reveals characteristics suitable for biofuel production.</title>
        <authorList>
            <person name="Bogen C."/>
            <person name="Al-Dilaimi A."/>
            <person name="Albersmeier A."/>
            <person name="Wichmann J."/>
            <person name="Grundmann M."/>
            <person name="Rupp O."/>
            <person name="Lauersen K.J."/>
            <person name="Blifernez-Klassen O."/>
            <person name="Kalinowski J."/>
            <person name="Goesmann A."/>
            <person name="Mussgnug J.H."/>
            <person name="Kruse O."/>
        </authorList>
    </citation>
    <scope>NUCLEOTIDE SEQUENCE [LARGE SCALE GENOMIC DNA]</scope>
    <source>
        <strain evidence="2 3">SAG 48.87</strain>
    </source>
</reference>
<keyword evidence="3" id="KW-1185">Reference proteome</keyword>
<dbReference type="GeneID" id="25727835"/>
<dbReference type="Gene3D" id="3.40.50.1000">
    <property type="entry name" value="HAD superfamily/HAD-like"/>
    <property type="match status" value="1"/>
</dbReference>
<name>A0A0D2JC97_9CHLO</name>
<dbReference type="InterPro" id="IPR023214">
    <property type="entry name" value="HAD_sf"/>
</dbReference>
<evidence type="ECO:0000313" key="3">
    <source>
        <dbReference type="Proteomes" id="UP000054498"/>
    </source>
</evidence>
<dbReference type="GO" id="GO:0016791">
    <property type="term" value="F:phosphatase activity"/>
    <property type="evidence" value="ECO:0007669"/>
    <property type="project" value="InterPro"/>
</dbReference>
<dbReference type="PANTHER" id="PTHR20889:SF12">
    <property type="entry name" value="LP01149P"/>
    <property type="match status" value="1"/>
</dbReference>
<proteinExistence type="predicted"/>
<dbReference type="STRING" id="145388.A0A0D2JC97"/>
<dbReference type="AlphaFoldDB" id="A0A0D2JC97"/>
<sequence>MPANFVPLTNSILAAMAARGVSRGDIAATLQRMGGEVPGGTARMLRAARARGVDLVVVSDCNSVFISHVLASARLLGCVSKIITNPAAFVADGGAADAEQAAPQREQRSRLLIAPRRAAPHGCPRCPENLCKGEELQAVLAAGGFARVVYGGDGANDICPALQLREGDMLLARRGCSLSEFVTAPHGAAAAAGEGAGAGEGEARLRAEVQLWETHDELAALVEKLTSSCGGLADGGQDGGASAVVSTGLDAAVAAAAC</sequence>
<dbReference type="EMBL" id="KK102623">
    <property type="protein sequence ID" value="KIY97312.1"/>
    <property type="molecule type" value="Genomic_DNA"/>
</dbReference>
<dbReference type="PIRSF" id="PIRSF031051">
    <property type="entry name" value="PyrdxlP_Pase_PHOSPHO2"/>
    <property type="match status" value="1"/>
</dbReference>
<evidence type="ECO:0000313" key="2">
    <source>
        <dbReference type="EMBL" id="KIY97312.1"/>
    </source>
</evidence>
<dbReference type="KEGG" id="mng:MNEG_10651"/>
<gene>
    <name evidence="2" type="ORF">MNEG_10651</name>
</gene>
<dbReference type="GO" id="GO:0046872">
    <property type="term" value="F:metal ion binding"/>
    <property type="evidence" value="ECO:0007669"/>
    <property type="project" value="UniProtKB-KW"/>
</dbReference>
<evidence type="ECO:0000256" key="1">
    <source>
        <dbReference type="PIRSR" id="PIRSR031051-3"/>
    </source>
</evidence>
<organism evidence="2 3">
    <name type="scientific">Monoraphidium neglectum</name>
    <dbReference type="NCBI Taxonomy" id="145388"/>
    <lineage>
        <taxon>Eukaryota</taxon>
        <taxon>Viridiplantae</taxon>
        <taxon>Chlorophyta</taxon>
        <taxon>core chlorophytes</taxon>
        <taxon>Chlorophyceae</taxon>
        <taxon>CS clade</taxon>
        <taxon>Sphaeropleales</taxon>
        <taxon>Selenastraceae</taxon>
        <taxon>Monoraphidium</taxon>
    </lineage>
</organism>
<dbReference type="Pfam" id="PF06888">
    <property type="entry name" value="Put_Phosphatase"/>
    <property type="match status" value="1"/>
</dbReference>
<dbReference type="Proteomes" id="UP000054498">
    <property type="component" value="Unassembled WGS sequence"/>
</dbReference>
<protein>
    <submittedName>
        <fullName evidence="2">Uncharacterized protein</fullName>
    </submittedName>
</protein>
<dbReference type="InterPro" id="IPR036412">
    <property type="entry name" value="HAD-like_sf"/>
</dbReference>
<keyword evidence="1" id="KW-0460">Magnesium</keyword>
<dbReference type="PANTHER" id="PTHR20889">
    <property type="entry name" value="PHOSPHATASE, ORPHAN 1, 2"/>
    <property type="match status" value="1"/>
</dbReference>
<dbReference type="InterPro" id="IPR016965">
    <property type="entry name" value="Pase_PHOSPHO-typ"/>
</dbReference>
<comment type="cofactor">
    <cofactor evidence="1">
        <name>Mg(2+)</name>
        <dbReference type="ChEBI" id="CHEBI:18420"/>
    </cofactor>
</comment>
<dbReference type="RefSeq" id="XP_013896332.1">
    <property type="nucleotide sequence ID" value="XM_014040878.1"/>
</dbReference>
<accession>A0A0D2JC97</accession>
<feature type="binding site" evidence="1">
    <location>
        <position position="153"/>
    </location>
    <ligand>
        <name>Mg(2+)</name>
        <dbReference type="ChEBI" id="CHEBI:18420"/>
    </ligand>
</feature>
<keyword evidence="1" id="KW-0479">Metal-binding</keyword>
<dbReference type="OrthoDB" id="10267182at2759"/>